<sequence length="57" mass="6574">MPKLLGASLGHDKWYQSTSCYLTHESIGLRMSRKDLGIMHDILTAYEKMDSNVKCIW</sequence>
<evidence type="ECO:0000313" key="1">
    <source>
        <dbReference type="EMBL" id="KAF5932538.1"/>
    </source>
</evidence>
<dbReference type="EMBL" id="JACBKZ010000014">
    <property type="protein sequence ID" value="KAF5932538.1"/>
    <property type="molecule type" value="Genomic_DNA"/>
</dbReference>
<protein>
    <submittedName>
        <fullName evidence="1">Uncharacterized protein</fullName>
    </submittedName>
</protein>
<comment type="caution">
    <text evidence="1">The sequence shown here is derived from an EMBL/GenBank/DDBJ whole genome shotgun (WGS) entry which is preliminary data.</text>
</comment>
<proteinExistence type="predicted"/>
<evidence type="ECO:0000313" key="2">
    <source>
        <dbReference type="Proteomes" id="UP000593564"/>
    </source>
</evidence>
<keyword evidence="2" id="KW-1185">Reference proteome</keyword>
<name>A0A7J7FY87_CAMSI</name>
<dbReference type="Proteomes" id="UP000593564">
    <property type="component" value="Unassembled WGS sequence"/>
</dbReference>
<reference evidence="1 2" key="2">
    <citation type="submission" date="2020-07" db="EMBL/GenBank/DDBJ databases">
        <title>Genome assembly of wild tea tree DASZ reveals pedigree and selection history of tea varieties.</title>
        <authorList>
            <person name="Zhang W."/>
        </authorList>
    </citation>
    <scope>NUCLEOTIDE SEQUENCE [LARGE SCALE GENOMIC DNA]</scope>
    <source>
        <strain evidence="2">cv. G240</strain>
        <tissue evidence="1">Leaf</tissue>
    </source>
</reference>
<dbReference type="AlphaFoldDB" id="A0A7J7FY87"/>
<organism evidence="1 2">
    <name type="scientific">Camellia sinensis</name>
    <name type="common">Tea plant</name>
    <name type="synonym">Thea sinensis</name>
    <dbReference type="NCBI Taxonomy" id="4442"/>
    <lineage>
        <taxon>Eukaryota</taxon>
        <taxon>Viridiplantae</taxon>
        <taxon>Streptophyta</taxon>
        <taxon>Embryophyta</taxon>
        <taxon>Tracheophyta</taxon>
        <taxon>Spermatophyta</taxon>
        <taxon>Magnoliopsida</taxon>
        <taxon>eudicotyledons</taxon>
        <taxon>Gunneridae</taxon>
        <taxon>Pentapetalae</taxon>
        <taxon>asterids</taxon>
        <taxon>Ericales</taxon>
        <taxon>Theaceae</taxon>
        <taxon>Camellia</taxon>
    </lineage>
</organism>
<reference evidence="2" key="1">
    <citation type="journal article" date="2020" name="Nat. Commun.">
        <title>Genome assembly of wild tea tree DASZ reveals pedigree and selection history of tea varieties.</title>
        <authorList>
            <person name="Zhang W."/>
            <person name="Zhang Y."/>
            <person name="Qiu H."/>
            <person name="Guo Y."/>
            <person name="Wan H."/>
            <person name="Zhang X."/>
            <person name="Scossa F."/>
            <person name="Alseekh S."/>
            <person name="Zhang Q."/>
            <person name="Wang P."/>
            <person name="Xu L."/>
            <person name="Schmidt M.H."/>
            <person name="Jia X."/>
            <person name="Li D."/>
            <person name="Zhu A."/>
            <person name="Guo F."/>
            <person name="Chen W."/>
            <person name="Ni D."/>
            <person name="Usadel B."/>
            <person name="Fernie A.R."/>
            <person name="Wen W."/>
        </authorList>
    </citation>
    <scope>NUCLEOTIDE SEQUENCE [LARGE SCALE GENOMIC DNA]</scope>
    <source>
        <strain evidence="2">cv. G240</strain>
    </source>
</reference>
<accession>A0A7J7FY87</accession>
<gene>
    <name evidence="1" type="ORF">HYC85_028709</name>
</gene>